<dbReference type="Gene3D" id="3.40.630.30">
    <property type="match status" value="1"/>
</dbReference>
<accession>A0ABD0M633</accession>
<keyword evidence="3" id="KW-0012">Acyltransferase</keyword>
<protein>
    <recommendedName>
        <fullName evidence="4">N-acetyltransferase 9-like protein</fullName>
    </recommendedName>
</protein>
<dbReference type="PANTHER" id="PTHR13256:SF16">
    <property type="entry name" value="ALPHA_BETA-TUBULIN-N-ACETYLTRANSFERASE 9"/>
    <property type="match status" value="1"/>
</dbReference>
<dbReference type="EMBL" id="JACVVK020000006">
    <property type="protein sequence ID" value="KAK7506742.1"/>
    <property type="molecule type" value="Genomic_DNA"/>
</dbReference>
<dbReference type="InterPro" id="IPR000182">
    <property type="entry name" value="GNAT_dom"/>
</dbReference>
<dbReference type="Proteomes" id="UP001519460">
    <property type="component" value="Unassembled WGS sequence"/>
</dbReference>
<evidence type="ECO:0000259" key="5">
    <source>
        <dbReference type="Pfam" id="PF13302"/>
    </source>
</evidence>
<feature type="domain" description="N-acetyltransferase" evidence="5">
    <location>
        <begin position="14"/>
        <end position="167"/>
    </location>
</feature>
<name>A0ABD0M633_9CAEN</name>
<comment type="caution">
    <text evidence="6">The sequence shown here is derived from an EMBL/GenBank/DDBJ whole genome shotgun (WGS) entry which is preliminary data.</text>
</comment>
<evidence type="ECO:0000256" key="1">
    <source>
        <dbReference type="ARBA" id="ARBA00009342"/>
    </source>
</evidence>
<dbReference type="PANTHER" id="PTHR13256">
    <property type="entry name" value="N-ACETYLTRANSFERASE 9"/>
    <property type="match status" value="1"/>
</dbReference>
<dbReference type="GO" id="GO:0016746">
    <property type="term" value="F:acyltransferase activity"/>
    <property type="evidence" value="ECO:0007669"/>
    <property type="project" value="UniProtKB-KW"/>
</dbReference>
<evidence type="ECO:0000256" key="3">
    <source>
        <dbReference type="ARBA" id="ARBA00023315"/>
    </source>
</evidence>
<gene>
    <name evidence="6" type="ORF">BaRGS_00002217</name>
</gene>
<proteinExistence type="inferred from homology"/>
<organism evidence="6 7">
    <name type="scientific">Batillaria attramentaria</name>
    <dbReference type="NCBI Taxonomy" id="370345"/>
    <lineage>
        <taxon>Eukaryota</taxon>
        <taxon>Metazoa</taxon>
        <taxon>Spiralia</taxon>
        <taxon>Lophotrochozoa</taxon>
        <taxon>Mollusca</taxon>
        <taxon>Gastropoda</taxon>
        <taxon>Caenogastropoda</taxon>
        <taxon>Sorbeoconcha</taxon>
        <taxon>Cerithioidea</taxon>
        <taxon>Batillariidae</taxon>
        <taxon>Batillaria</taxon>
    </lineage>
</organism>
<keyword evidence="2" id="KW-0808">Transferase</keyword>
<sequence>MKINQHTEITGEKVILVPYNSYHVPKYHEWMKSEELQKLTASEPLSLEEEYKMQKSWREDSDKCTFIVLQRSKLDVQSGGEIMSREQRETGAMVGDVNLFFTDEDRHSAETEIMIAEQSARGKGCGKEALCSIMRYGVEVLSVTKFIAKIGLDNLPSIRLFFQLGFRETSRSEVFKESTMELLVTDAAMDVIKGCTPAFQMRTTDVIK</sequence>
<evidence type="ECO:0000256" key="2">
    <source>
        <dbReference type="ARBA" id="ARBA00022679"/>
    </source>
</evidence>
<dbReference type="SUPFAM" id="SSF55729">
    <property type="entry name" value="Acyl-CoA N-acyltransferases (Nat)"/>
    <property type="match status" value="1"/>
</dbReference>
<comment type="similarity">
    <text evidence="1">Belongs to the acetyltransferase family. GNAT subfamily.</text>
</comment>
<evidence type="ECO:0000313" key="7">
    <source>
        <dbReference type="Proteomes" id="UP001519460"/>
    </source>
</evidence>
<dbReference type="FunFam" id="3.40.630.30:FF:000248">
    <property type="entry name" value="N-acetyltransferase 9-like protein"/>
    <property type="match status" value="1"/>
</dbReference>
<dbReference type="AlphaFoldDB" id="A0ABD0M633"/>
<dbReference type="InterPro" id="IPR039135">
    <property type="entry name" value="NAT9-like"/>
</dbReference>
<evidence type="ECO:0000313" key="6">
    <source>
        <dbReference type="EMBL" id="KAK7506742.1"/>
    </source>
</evidence>
<dbReference type="Pfam" id="PF13302">
    <property type="entry name" value="Acetyltransf_3"/>
    <property type="match status" value="1"/>
</dbReference>
<reference evidence="6 7" key="1">
    <citation type="journal article" date="2023" name="Sci. Data">
        <title>Genome assembly of the Korean intertidal mud-creeper Batillaria attramentaria.</title>
        <authorList>
            <person name="Patra A.K."/>
            <person name="Ho P.T."/>
            <person name="Jun S."/>
            <person name="Lee S.J."/>
            <person name="Kim Y."/>
            <person name="Won Y.J."/>
        </authorList>
    </citation>
    <scope>NUCLEOTIDE SEQUENCE [LARGE SCALE GENOMIC DNA]</scope>
    <source>
        <strain evidence="6">Wonlab-2016</strain>
    </source>
</reference>
<evidence type="ECO:0000256" key="4">
    <source>
        <dbReference type="ARBA" id="ARBA00069551"/>
    </source>
</evidence>
<dbReference type="InterPro" id="IPR016181">
    <property type="entry name" value="Acyl_CoA_acyltransferase"/>
</dbReference>
<keyword evidence="7" id="KW-1185">Reference proteome</keyword>